<name>L1LA38_THEEQ</name>
<evidence type="ECO:0000256" key="1">
    <source>
        <dbReference type="SAM" id="SignalP"/>
    </source>
</evidence>
<comment type="caution">
    <text evidence="2">The sequence shown here is derived from an EMBL/GenBank/DDBJ whole genome shotgun (WGS) entry which is preliminary data.</text>
</comment>
<evidence type="ECO:0000313" key="3">
    <source>
        <dbReference type="Proteomes" id="UP000031512"/>
    </source>
</evidence>
<keyword evidence="3" id="KW-1185">Reference proteome</keyword>
<protein>
    <submittedName>
        <fullName evidence="2">Membrane protein, hypothetical</fullName>
    </submittedName>
</protein>
<accession>L1LA38</accession>
<evidence type="ECO:0000313" key="2">
    <source>
        <dbReference type="EMBL" id="EKX72297.1"/>
    </source>
</evidence>
<dbReference type="Proteomes" id="UP000031512">
    <property type="component" value="Unassembled WGS sequence"/>
</dbReference>
<gene>
    <name evidence="2" type="ORF">BEWA_047620</name>
</gene>
<dbReference type="KEGG" id="beq:BEWA_047620"/>
<reference evidence="2 3" key="1">
    <citation type="journal article" date="2012" name="BMC Genomics">
        <title>Comparative genomic analysis and phylogenetic position of Theileria equi.</title>
        <authorList>
            <person name="Kappmeyer L.S."/>
            <person name="Thiagarajan M."/>
            <person name="Herndon D.R."/>
            <person name="Ramsay J.D."/>
            <person name="Caler E."/>
            <person name="Djikeng A."/>
            <person name="Gillespie J.J."/>
            <person name="Lau A.O."/>
            <person name="Roalson E.H."/>
            <person name="Silva J.C."/>
            <person name="Silva M.G."/>
            <person name="Suarez C.E."/>
            <person name="Ueti M.W."/>
            <person name="Nene V.M."/>
            <person name="Mealey R.H."/>
            <person name="Knowles D.P."/>
            <person name="Brayton K.A."/>
        </authorList>
    </citation>
    <scope>NUCLEOTIDE SEQUENCE [LARGE SCALE GENOMIC DNA]</scope>
    <source>
        <strain evidence="2 3">WA</strain>
    </source>
</reference>
<feature type="chain" id="PRO_5003952279" evidence="1">
    <location>
        <begin position="26"/>
        <end position="571"/>
    </location>
</feature>
<dbReference type="VEuPathDB" id="PiroplasmaDB:BEWA_047620"/>
<organism evidence="2 3">
    <name type="scientific">Theileria equi strain WA</name>
    <dbReference type="NCBI Taxonomy" id="1537102"/>
    <lineage>
        <taxon>Eukaryota</taxon>
        <taxon>Sar</taxon>
        <taxon>Alveolata</taxon>
        <taxon>Apicomplexa</taxon>
        <taxon>Aconoidasida</taxon>
        <taxon>Piroplasmida</taxon>
        <taxon>Theileriidae</taxon>
        <taxon>Theileria</taxon>
    </lineage>
</organism>
<proteinExistence type="predicted"/>
<dbReference type="OrthoDB" id="417952at2759"/>
<keyword evidence="1" id="KW-0732">Signal</keyword>
<dbReference type="eggNOG" id="ENOG502T1X0">
    <property type="taxonomic scope" value="Eukaryota"/>
</dbReference>
<feature type="signal peptide" evidence="1">
    <location>
        <begin position="1"/>
        <end position="25"/>
    </location>
</feature>
<dbReference type="GeneID" id="15804050"/>
<dbReference type="EMBL" id="ACOU01000007">
    <property type="protein sequence ID" value="EKX72297.1"/>
    <property type="molecule type" value="Genomic_DNA"/>
</dbReference>
<sequence length="571" mass="66370">MLPDLRGALLVVAFVLCGRPRAAEGFRMGKTPVKYSVRLHNSAIEQNVGEFEAREGDEDEDSTVPRKCPWPIDLTKYADGESLTYEEFSTVHNMAFEVREFQLHVPPIAHNPPSLDPKFTRNDAYCKLKGKTPDGRRASAYMNGPIDLMDMVKRGEMNDFRHNCHGTSTEPGKSVLYTWMLERPADVFILNWSGLVTLGCREYVVIAARILLKLPSVDVTDRRTLLEDIANNNIPVWLYERCRYAMAYLEEPTDWIALLNYFTRNLEQLPTTEAPKVDKAGGDLEFVKNNTINGDPFNLVDYLAIPRYKLGLKADEMYYWRRRKHNEDDCLYDRESKVLGAFNAELTRMLDEERIEMRRNQEWKNLIMYRTNCAHLPESQRIHHEAFNPAIIDAINHHTQFFKMPVYLVSDFETSSEVRHQMEALGIKMSPLLKVIGSESGTLDTSISTIRDSLKIDRRIPIHYFDDRMKNLVAVLGHRHLKHVRTYFVDWGRSDYQEKLAALYHDGIKYIKTTKNLVELMCQFTTLRGREWTHGYRVVLPNEEHANYMTKWKNKWHEGDKSFGPRDLPVI</sequence>
<dbReference type="RefSeq" id="XP_004831749.1">
    <property type="nucleotide sequence ID" value="XM_004831692.1"/>
</dbReference>
<dbReference type="AlphaFoldDB" id="L1LA38"/>